<reference evidence="2" key="1">
    <citation type="journal article" date="2024" name="Algal Res.">
        <title>Biochemical, toxicological and genomic investigation of a high-biomass producing Limnothrix strain isolated from Italian shallow drinking water reservoir.</title>
        <authorList>
            <person name="Simonazzi M."/>
            <person name="Shishido T.K."/>
            <person name="Delbaje E."/>
            <person name="Wahlsten M."/>
            <person name="Fewer D.P."/>
            <person name="Sivonen K."/>
            <person name="Pezzolesi L."/>
            <person name="Pistocchi R."/>
        </authorList>
    </citation>
    <scope>NUCLEOTIDE SEQUENCE [LARGE SCALE GENOMIC DNA]</scope>
    <source>
        <strain evidence="2">LRLZ20PSL1</strain>
    </source>
</reference>
<proteinExistence type="predicted"/>
<dbReference type="RefSeq" id="WP_393013447.1">
    <property type="nucleotide sequence ID" value="NZ_JAZAQF010000069.1"/>
</dbReference>
<sequence length="125" mass="13999">MTELIPNRRILYVAAADAPGWEERRLMPRGSLTDLLAQELDYGANRLPKPGDRLRDYSNLTDPGNGVTHGRDGDWVVIEVEQFISNSGREVITCYCAFEPIAANWQALNRQGSETAERSLAKTHI</sequence>
<dbReference type="EMBL" id="JAZAQF010000069">
    <property type="protein sequence ID" value="MFG3818261.1"/>
    <property type="molecule type" value="Genomic_DNA"/>
</dbReference>
<name>A0ABW7CAS7_9CYAN</name>
<protein>
    <submittedName>
        <fullName evidence="1">Uncharacterized protein</fullName>
    </submittedName>
</protein>
<organism evidence="1 2">
    <name type="scientific">Limnothrix redekei LRLZ20PSL1</name>
    <dbReference type="NCBI Taxonomy" id="3112953"/>
    <lineage>
        <taxon>Bacteria</taxon>
        <taxon>Bacillati</taxon>
        <taxon>Cyanobacteriota</taxon>
        <taxon>Cyanophyceae</taxon>
        <taxon>Pseudanabaenales</taxon>
        <taxon>Pseudanabaenaceae</taxon>
        <taxon>Limnothrix</taxon>
    </lineage>
</organism>
<keyword evidence="2" id="KW-1185">Reference proteome</keyword>
<evidence type="ECO:0000313" key="2">
    <source>
        <dbReference type="Proteomes" id="UP001604335"/>
    </source>
</evidence>
<evidence type="ECO:0000313" key="1">
    <source>
        <dbReference type="EMBL" id="MFG3818261.1"/>
    </source>
</evidence>
<dbReference type="Proteomes" id="UP001604335">
    <property type="component" value="Unassembled WGS sequence"/>
</dbReference>
<accession>A0ABW7CAS7</accession>
<gene>
    <name evidence="1" type="ORF">VPK24_11490</name>
</gene>
<comment type="caution">
    <text evidence="1">The sequence shown here is derived from an EMBL/GenBank/DDBJ whole genome shotgun (WGS) entry which is preliminary data.</text>
</comment>